<dbReference type="EMBL" id="LCWF01000007">
    <property type="protein sequence ID" value="KKY28891.1"/>
    <property type="molecule type" value="Genomic_DNA"/>
</dbReference>
<sequence>MARQAFSSAPSSKRSRSSSHKFARTAKRANLDALALAEASTTEGAKVKQSRLGHINDEGSDDRASKRRKVEESSHEDDDDLSGEEGSDGEGNAWHYGFNEGDEDSDIDSDEALGESDEERFEGFAFRGSKSNQTKNGVKKVQKPSRKLNLSEGESEDDDEEEDDLGEEAVDLATALDMNIATEKEEEAAQRTHLRKESQSSDIGSGNQSDGSGSDEEEDSRSSVFSLSENEDVPGGHKRLLDFVEDLNEKNSKQSGQNRQQSSSYMLQDPSEFGIQPTKKLTAADLLQTVTDPRLRQSLKMLHNADKEETKINSKGIPGKLAAPLAKRQQDRLDRAAAYEKSKETLSRWIDTVKQNRRAEHIQFPLPDPDAQAALGSKQLLPTSVSTPITSLESTIHNIMVESGLTDGEKSTGDQKLAAFEELQEKSLPIEEVKARRAELRKARELMFCEEIRAKRINKIKSKAYRRVHRKERDKAAQEERAALAAAGVLDSEEEREKADRRRAEERMGARHRESKWAKGMKATGRGVWDDDARAAATDMARRDEELRRRIEGKSAKASDSGDDFSEADSDDDVSSLASDEADSRSLERGLRQLQEDQGASPGFRLNSLKFMQKADAARKAVNDAEIRQMQRDLRAEASSSGSEDDVPLGRRSYRNEQVNATNKKSSILAHNEFEEPMSDDENGVTGNVPESNSLTATKPGKAASATPKLQKPNSKRQELQARLTVADSDDDGVANNPWLSGKSANKKKSSSGDVVVSASAILGGDKSSMGPCNGSQVTSNKNKVAKSTGNEVVLATGSDDDDTTNDANDQTARNEELVRLAFAGDDVFDDFVKEKEETTREEGDQIIDNSLPGWGSWAGEGISKKAQKAQKRNQAKFNTVIKGVQGDKRRDAKLDRVIINEKKVKKNNKYLASELPHPFESRQQYERSLRLPLGPEWSTKNSFQDATKPRVLMKQGIIRPMDRPSV</sequence>
<feature type="compositionally biased region" description="Acidic residues" evidence="4">
    <location>
        <begin position="74"/>
        <end position="88"/>
    </location>
</feature>
<feature type="compositionally biased region" description="Polar residues" evidence="4">
    <location>
        <begin position="685"/>
        <end position="697"/>
    </location>
</feature>
<evidence type="ECO:0000256" key="3">
    <source>
        <dbReference type="ARBA" id="ARBA00023242"/>
    </source>
</evidence>
<dbReference type="PANTHER" id="PTHR14150:SF12">
    <property type="entry name" value="U3 SMALL NUCLEOLAR RNA-ASSOCIATED PROTEIN 14 HOMOLOG A"/>
    <property type="match status" value="1"/>
</dbReference>
<keyword evidence="2" id="KW-0597">Phosphoprotein</keyword>
<dbReference type="OrthoDB" id="277439at2759"/>
<feature type="compositionally biased region" description="Basic residues" evidence="4">
    <location>
        <begin position="13"/>
        <end position="25"/>
    </location>
</feature>
<dbReference type="Proteomes" id="UP000053317">
    <property type="component" value="Unassembled WGS sequence"/>
</dbReference>
<feature type="compositionally biased region" description="Acidic residues" evidence="4">
    <location>
        <begin position="100"/>
        <end position="120"/>
    </location>
</feature>
<feature type="region of interest" description="Disordered" evidence="4">
    <location>
        <begin position="630"/>
        <end position="787"/>
    </location>
</feature>
<dbReference type="Pfam" id="PF04615">
    <property type="entry name" value="Utp14"/>
    <property type="match status" value="1"/>
</dbReference>
<evidence type="ECO:0000313" key="6">
    <source>
        <dbReference type="Proteomes" id="UP000053317"/>
    </source>
</evidence>
<organism evidence="5 6">
    <name type="scientific">Phaeomoniella chlamydospora</name>
    <name type="common">Phaeoacremonium chlamydosporum</name>
    <dbReference type="NCBI Taxonomy" id="158046"/>
    <lineage>
        <taxon>Eukaryota</taxon>
        <taxon>Fungi</taxon>
        <taxon>Dikarya</taxon>
        <taxon>Ascomycota</taxon>
        <taxon>Pezizomycotina</taxon>
        <taxon>Eurotiomycetes</taxon>
        <taxon>Chaetothyriomycetidae</taxon>
        <taxon>Phaeomoniellales</taxon>
        <taxon>Phaeomoniellaceae</taxon>
        <taxon>Phaeomoniella</taxon>
    </lineage>
</organism>
<feature type="compositionally biased region" description="Basic and acidic residues" evidence="4">
    <location>
        <begin position="54"/>
        <end position="73"/>
    </location>
</feature>
<feature type="compositionally biased region" description="Basic and acidic residues" evidence="4">
    <location>
        <begin position="582"/>
        <end position="595"/>
    </location>
</feature>
<feature type="compositionally biased region" description="Acidic residues" evidence="4">
    <location>
        <begin position="561"/>
        <end position="574"/>
    </location>
</feature>
<evidence type="ECO:0000256" key="1">
    <source>
        <dbReference type="ARBA" id="ARBA00004604"/>
    </source>
</evidence>
<feature type="compositionally biased region" description="Basic and acidic residues" evidence="4">
    <location>
        <begin position="495"/>
        <end position="517"/>
    </location>
</feature>
<feature type="region of interest" description="Disordered" evidence="4">
    <location>
        <begin position="39"/>
        <end position="279"/>
    </location>
</feature>
<feature type="region of interest" description="Disordered" evidence="4">
    <location>
        <begin position="795"/>
        <end position="814"/>
    </location>
</feature>
<feature type="compositionally biased region" description="Acidic residues" evidence="4">
    <location>
        <begin position="153"/>
        <end position="170"/>
    </location>
</feature>
<feature type="compositionally biased region" description="Basic and acidic residues" evidence="4">
    <location>
        <begin position="528"/>
        <end position="557"/>
    </location>
</feature>
<evidence type="ECO:0000256" key="4">
    <source>
        <dbReference type="SAM" id="MobiDB-lite"/>
    </source>
</evidence>
<evidence type="ECO:0000256" key="2">
    <source>
        <dbReference type="ARBA" id="ARBA00022553"/>
    </source>
</evidence>
<dbReference type="GO" id="GO:0006364">
    <property type="term" value="P:rRNA processing"/>
    <property type="evidence" value="ECO:0007669"/>
    <property type="project" value="InterPro"/>
</dbReference>
<reference evidence="5 6" key="2">
    <citation type="submission" date="2015-05" db="EMBL/GenBank/DDBJ databases">
        <authorList>
            <person name="Morales-Cruz A."/>
            <person name="Amrine K.C."/>
            <person name="Cantu D."/>
        </authorList>
    </citation>
    <scope>NUCLEOTIDE SEQUENCE [LARGE SCALE GENOMIC DNA]</scope>
    <source>
        <strain evidence="5">UCRPC4</strain>
    </source>
</reference>
<protein>
    <submittedName>
        <fullName evidence="5">Putative small nucleolar ribonucleoprotein complex subunit utp14</fullName>
    </submittedName>
</protein>
<dbReference type="InterPro" id="IPR006709">
    <property type="entry name" value="SSU_processome_Utp14"/>
</dbReference>
<keyword evidence="5" id="KW-0687">Ribonucleoprotein</keyword>
<comment type="caution">
    <text evidence="5">The sequence shown here is derived from an EMBL/GenBank/DDBJ whole genome shotgun (WGS) entry which is preliminary data.</text>
</comment>
<gene>
    <name evidence="5" type="ORF">UCRPC4_g00315</name>
</gene>
<feature type="compositionally biased region" description="Polar residues" evidence="4">
    <location>
        <begin position="774"/>
        <end position="787"/>
    </location>
</feature>
<keyword evidence="6" id="KW-1185">Reference proteome</keyword>
<feature type="compositionally biased region" description="Basic residues" evidence="4">
    <location>
        <begin position="137"/>
        <end position="146"/>
    </location>
</feature>
<dbReference type="AlphaFoldDB" id="A0A0G2F3P8"/>
<feature type="compositionally biased region" description="Polar residues" evidence="4">
    <location>
        <begin position="253"/>
        <end position="266"/>
    </location>
</feature>
<feature type="region of interest" description="Disordered" evidence="4">
    <location>
        <begin position="487"/>
        <end position="606"/>
    </location>
</feature>
<feature type="compositionally biased region" description="Basic and acidic residues" evidence="4">
    <location>
        <begin position="187"/>
        <end position="199"/>
    </location>
</feature>
<evidence type="ECO:0000313" key="5">
    <source>
        <dbReference type="EMBL" id="KKY28891.1"/>
    </source>
</evidence>
<feature type="compositionally biased region" description="Low complexity" evidence="4">
    <location>
        <begin position="1"/>
        <end position="12"/>
    </location>
</feature>
<name>A0A0G2F3P8_PHACM</name>
<reference evidence="5 6" key="1">
    <citation type="submission" date="2015-05" db="EMBL/GenBank/DDBJ databases">
        <title>Distinctive expansion of gene families associated with plant cell wall degradation and secondary metabolism in the genomes of grapevine trunk pathogens.</title>
        <authorList>
            <person name="Lawrence D.P."/>
            <person name="Travadon R."/>
            <person name="Rolshausen P.E."/>
            <person name="Baumgartner K."/>
        </authorList>
    </citation>
    <scope>NUCLEOTIDE SEQUENCE [LARGE SCALE GENOMIC DNA]</scope>
    <source>
        <strain evidence="5">UCRPC4</strain>
    </source>
</reference>
<comment type="subcellular location">
    <subcellularLocation>
        <location evidence="1">Nucleus</location>
        <location evidence="1">Nucleolus</location>
    </subcellularLocation>
</comment>
<dbReference type="GO" id="GO:0032040">
    <property type="term" value="C:small-subunit processome"/>
    <property type="evidence" value="ECO:0007669"/>
    <property type="project" value="InterPro"/>
</dbReference>
<feature type="compositionally biased region" description="Basic and acidic residues" evidence="4">
    <location>
        <begin position="239"/>
        <end position="252"/>
    </location>
</feature>
<proteinExistence type="predicted"/>
<dbReference type="PANTHER" id="PTHR14150">
    <property type="entry name" value="U3 SMALL NUCLEOLAR RNA-ASSOCIATED PROTEIN 14"/>
    <property type="match status" value="1"/>
</dbReference>
<feature type="compositionally biased region" description="Low complexity" evidence="4">
    <location>
        <begin position="200"/>
        <end position="212"/>
    </location>
</feature>
<feature type="compositionally biased region" description="Polar residues" evidence="4">
    <location>
        <begin position="656"/>
        <end position="666"/>
    </location>
</feature>
<keyword evidence="3" id="KW-0539">Nucleus</keyword>
<accession>A0A0G2F3P8</accession>
<feature type="region of interest" description="Disordered" evidence="4">
    <location>
        <begin position="1"/>
        <end position="25"/>
    </location>
</feature>